<evidence type="ECO:0000313" key="3">
    <source>
        <dbReference type="Proteomes" id="UP000485058"/>
    </source>
</evidence>
<name>A0A699ZXR6_HAELA</name>
<feature type="region of interest" description="Disordered" evidence="1">
    <location>
        <begin position="138"/>
        <end position="184"/>
    </location>
</feature>
<gene>
    <name evidence="2" type="ORF">HaLaN_21111</name>
</gene>
<accession>A0A699ZXR6</accession>
<dbReference type="EMBL" id="BLLF01002286">
    <property type="protein sequence ID" value="GFH23494.1"/>
    <property type="molecule type" value="Genomic_DNA"/>
</dbReference>
<feature type="compositionally biased region" description="Polar residues" evidence="1">
    <location>
        <begin position="156"/>
        <end position="168"/>
    </location>
</feature>
<comment type="caution">
    <text evidence="2">The sequence shown here is derived from an EMBL/GenBank/DDBJ whole genome shotgun (WGS) entry which is preliminary data.</text>
</comment>
<dbReference type="Proteomes" id="UP000485058">
    <property type="component" value="Unassembled WGS sequence"/>
</dbReference>
<evidence type="ECO:0000256" key="1">
    <source>
        <dbReference type="SAM" id="MobiDB-lite"/>
    </source>
</evidence>
<proteinExistence type="predicted"/>
<sequence length="284" mass="29440">MSIRFNKLMAAAVQRAHLLMSETPSLVTLISESGLVLVQNEASVSYYGNLEGSSVAALGIKLQAGSSPCLKPCPVEGLLRLLLKFAPPGLLEELLQAAPASQPYALGSSTGAPLPTRLQQQPLNYGLVVALPEGTHDTQIDVGQGGPLPALHSAASGEQPQYKLSSGQVEEPLPSSPRGGSSPSLVVEAGCGYGALHSSSLKHPARGGLADAMQLIVEDDRESAGTGHEQGLEAVPGLVRTSMSTQLLAEALHLAKASAADEQPFYMTSQEQVPHAAMALSLLL</sequence>
<protein>
    <submittedName>
        <fullName evidence="2">Uncharacterized protein</fullName>
    </submittedName>
</protein>
<organism evidence="2 3">
    <name type="scientific">Haematococcus lacustris</name>
    <name type="common">Green alga</name>
    <name type="synonym">Haematococcus pluvialis</name>
    <dbReference type="NCBI Taxonomy" id="44745"/>
    <lineage>
        <taxon>Eukaryota</taxon>
        <taxon>Viridiplantae</taxon>
        <taxon>Chlorophyta</taxon>
        <taxon>core chlorophytes</taxon>
        <taxon>Chlorophyceae</taxon>
        <taxon>CS clade</taxon>
        <taxon>Chlamydomonadales</taxon>
        <taxon>Haematococcaceae</taxon>
        <taxon>Haematococcus</taxon>
    </lineage>
</organism>
<feature type="compositionally biased region" description="Low complexity" evidence="1">
    <location>
        <begin position="172"/>
        <end position="184"/>
    </location>
</feature>
<dbReference type="AlphaFoldDB" id="A0A699ZXR6"/>
<evidence type="ECO:0000313" key="2">
    <source>
        <dbReference type="EMBL" id="GFH23494.1"/>
    </source>
</evidence>
<keyword evidence="3" id="KW-1185">Reference proteome</keyword>
<reference evidence="2 3" key="1">
    <citation type="submission" date="2020-02" db="EMBL/GenBank/DDBJ databases">
        <title>Draft genome sequence of Haematococcus lacustris strain NIES-144.</title>
        <authorList>
            <person name="Morimoto D."/>
            <person name="Nakagawa S."/>
            <person name="Yoshida T."/>
            <person name="Sawayama S."/>
        </authorList>
    </citation>
    <scope>NUCLEOTIDE SEQUENCE [LARGE SCALE GENOMIC DNA]</scope>
    <source>
        <strain evidence="2 3">NIES-144</strain>
    </source>
</reference>